<dbReference type="EMBL" id="BAAARY010000003">
    <property type="protein sequence ID" value="GAA2515454.1"/>
    <property type="molecule type" value="Genomic_DNA"/>
</dbReference>
<dbReference type="Gene3D" id="3.40.50.150">
    <property type="entry name" value="Vaccinia Virus protein VP39"/>
    <property type="match status" value="1"/>
</dbReference>
<dbReference type="PIRSF" id="PIRSF017393">
    <property type="entry name" value="MTase_SAV2177"/>
    <property type="match status" value="1"/>
</dbReference>
<evidence type="ECO:0000313" key="2">
    <source>
        <dbReference type="Proteomes" id="UP001499978"/>
    </source>
</evidence>
<dbReference type="Pfam" id="PF04672">
    <property type="entry name" value="Methyltransf_19"/>
    <property type="match status" value="1"/>
</dbReference>
<dbReference type="GO" id="GO:0008168">
    <property type="term" value="F:methyltransferase activity"/>
    <property type="evidence" value="ECO:0007669"/>
    <property type="project" value="UniProtKB-KW"/>
</dbReference>
<keyword evidence="1" id="KW-0489">Methyltransferase</keyword>
<dbReference type="GO" id="GO:0032259">
    <property type="term" value="P:methylation"/>
    <property type="evidence" value="ECO:0007669"/>
    <property type="project" value="UniProtKB-KW"/>
</dbReference>
<dbReference type="RefSeq" id="WP_344168885.1">
    <property type="nucleotide sequence ID" value="NZ_BAAARY010000003.1"/>
</dbReference>
<proteinExistence type="predicted"/>
<reference evidence="1 2" key="1">
    <citation type="journal article" date="2019" name="Int. J. Syst. Evol. Microbiol.">
        <title>The Global Catalogue of Microorganisms (GCM) 10K type strain sequencing project: providing services to taxonomists for standard genome sequencing and annotation.</title>
        <authorList>
            <consortium name="The Broad Institute Genomics Platform"/>
            <consortium name="The Broad Institute Genome Sequencing Center for Infectious Disease"/>
            <person name="Wu L."/>
            <person name="Ma J."/>
        </authorList>
    </citation>
    <scope>NUCLEOTIDE SEQUENCE [LARGE SCALE GENOMIC DNA]</scope>
    <source>
        <strain evidence="1 2">JCM 3367</strain>
    </source>
</reference>
<gene>
    <name evidence="1" type="ORF">GCM10010201_09790</name>
</gene>
<sequence length="266" mass="28847">MHPTWAPDSIDVSHPSAARVYDYLLGGAHNFAADRALGDELTRRSPEIAETMRANRVFLRRAVQFLVEAGVRQFVDIGSGIPTVGNVHEIAQRLAPDTTVVYIDVDPVAVAHSEAILAGDPRAAVLAGDLREPERILAEVRQLGLIDFHRPVAVLLAGVLHFLSDNDNPGGIVDALIEPLATGSYLLISHATFDEQPAALIEAQQLSARTSTQIHARPYAEVRGLFSGLRMIEPGVVFIPLWRPDLEDAIDRPERIAAYAGVGHKG</sequence>
<name>A0ABN3N749_9ACTN</name>
<protein>
    <submittedName>
        <fullName evidence="1">SAM-dependent methyltransferase</fullName>
    </submittedName>
</protein>
<organism evidence="1 2">
    <name type="scientific">Pilimelia columellifera subsp. columellifera</name>
    <dbReference type="NCBI Taxonomy" id="706583"/>
    <lineage>
        <taxon>Bacteria</taxon>
        <taxon>Bacillati</taxon>
        <taxon>Actinomycetota</taxon>
        <taxon>Actinomycetes</taxon>
        <taxon>Micromonosporales</taxon>
        <taxon>Micromonosporaceae</taxon>
        <taxon>Pilimelia</taxon>
    </lineage>
</organism>
<keyword evidence="1" id="KW-0808">Transferase</keyword>
<keyword evidence="2" id="KW-1185">Reference proteome</keyword>
<accession>A0ABN3N749</accession>
<dbReference type="SUPFAM" id="SSF53335">
    <property type="entry name" value="S-adenosyl-L-methionine-dependent methyltransferases"/>
    <property type="match status" value="1"/>
</dbReference>
<dbReference type="Proteomes" id="UP001499978">
    <property type="component" value="Unassembled WGS sequence"/>
</dbReference>
<evidence type="ECO:0000313" key="1">
    <source>
        <dbReference type="EMBL" id="GAA2515454.1"/>
    </source>
</evidence>
<dbReference type="InterPro" id="IPR006764">
    <property type="entry name" value="SAM_dep_MeTrfase_SAV2177_type"/>
</dbReference>
<dbReference type="InterPro" id="IPR029063">
    <property type="entry name" value="SAM-dependent_MTases_sf"/>
</dbReference>
<comment type="caution">
    <text evidence="1">The sequence shown here is derived from an EMBL/GenBank/DDBJ whole genome shotgun (WGS) entry which is preliminary data.</text>
</comment>